<dbReference type="AlphaFoldDB" id="A0A449BCW8"/>
<dbReference type="KEGG" id="aaxa:NCTC10138_00663"/>
<gene>
    <name evidence="2" type="ORF">NCTC10138_00663</name>
</gene>
<comment type="similarity">
    <text evidence="1">Belongs to the bacterial solute-binding protein 1 family.</text>
</comment>
<dbReference type="GO" id="GO:0030313">
    <property type="term" value="C:cell envelope"/>
    <property type="evidence" value="ECO:0007669"/>
    <property type="project" value="UniProtKB-SubCell"/>
</dbReference>
<dbReference type="RefSeq" id="WP_026390384.1">
    <property type="nucleotide sequence ID" value="NZ_LR215048.1"/>
</dbReference>
<evidence type="ECO:0000313" key="2">
    <source>
        <dbReference type="EMBL" id="VEU80294.1"/>
    </source>
</evidence>
<dbReference type="PANTHER" id="PTHR43649">
    <property type="entry name" value="ARABINOSE-BINDING PROTEIN-RELATED"/>
    <property type="match status" value="1"/>
</dbReference>
<dbReference type="OrthoDB" id="383937at2"/>
<keyword evidence="3" id="KW-1185">Reference proteome</keyword>
<organism evidence="2 3">
    <name type="scientific">Haploplasma axanthum</name>
    <name type="common">Acholeplasma axanthum</name>
    <dbReference type="NCBI Taxonomy" id="29552"/>
    <lineage>
        <taxon>Bacteria</taxon>
        <taxon>Bacillati</taxon>
        <taxon>Mycoplasmatota</taxon>
        <taxon>Mollicutes</taxon>
        <taxon>Acholeplasmatales</taxon>
        <taxon>Acholeplasmataceae</taxon>
        <taxon>Haploplasma</taxon>
    </lineage>
</organism>
<dbReference type="PROSITE" id="PS51257">
    <property type="entry name" value="PROKAR_LIPOPROTEIN"/>
    <property type="match status" value="1"/>
</dbReference>
<dbReference type="Proteomes" id="UP000289841">
    <property type="component" value="Chromosome"/>
</dbReference>
<dbReference type="Gene3D" id="3.40.190.10">
    <property type="entry name" value="Periplasmic binding protein-like II"/>
    <property type="match status" value="1"/>
</dbReference>
<protein>
    <submittedName>
        <fullName evidence="2">Uncharacterized protein</fullName>
    </submittedName>
</protein>
<dbReference type="STRING" id="1278311.GCA_000428705_00768"/>
<dbReference type="InterPro" id="IPR050490">
    <property type="entry name" value="Bact_solute-bd_prot1"/>
</dbReference>
<dbReference type="EMBL" id="LR215048">
    <property type="protein sequence ID" value="VEU80294.1"/>
    <property type="molecule type" value="Genomic_DNA"/>
</dbReference>
<evidence type="ECO:0000256" key="1">
    <source>
        <dbReference type="ARBA" id="ARBA00008520"/>
    </source>
</evidence>
<evidence type="ECO:0000313" key="3">
    <source>
        <dbReference type="Proteomes" id="UP000289841"/>
    </source>
</evidence>
<dbReference type="SUPFAM" id="SSF53850">
    <property type="entry name" value="Periplasmic binding protein-like II"/>
    <property type="match status" value="1"/>
</dbReference>
<proteinExistence type="inferred from homology"/>
<name>A0A449BCW8_HAPAX</name>
<sequence>MKKIVSILVIILISVVAVSCRKEEEVKTIVIMHGSVGEVDPFHIDYSTRSDREEKQALQRKVEEEFNIKIEYKPYPSNAGWGPARVNAIIEAYQAKKPLADIYWTTTSWTSRLADSYAISPVDEWMQEYGSNIDQTVYEIGSYNEKLYSFFPEKATGQLGLYFNENLLRDKDIENPVDIFIRGEWTWSKFKEWAEQAQAKMSKEASNEQYVLGGMLPIWTQSLIPLNGGTLINKETKRVAFTQAPALETYAFMQELWNNQLFEPKGEYDTGSAEWNSGRVLMHPGAFWFLNADNRWKGLSFDLGYVPYPVSDSFKSKGGEYITYVSGEAVYNVANSEDKERQKLAFQVWNALQLWKTPEFQEREFSAKLRSNFGGNDKYVNAFLSVYNNVYLELVDDLGISAYGDGGWRSTIGAAIKGTDGKEPRSAVESIAPIYQEALDSFFAKK</sequence>
<accession>A0A449BCW8</accession>
<dbReference type="PANTHER" id="PTHR43649:SF31">
    <property type="entry name" value="SN-GLYCEROL-3-PHOSPHATE-BINDING PERIPLASMIC PROTEIN UGPB"/>
    <property type="match status" value="1"/>
</dbReference>
<reference evidence="2 3" key="1">
    <citation type="submission" date="2019-01" db="EMBL/GenBank/DDBJ databases">
        <authorList>
            <consortium name="Pathogen Informatics"/>
        </authorList>
    </citation>
    <scope>NUCLEOTIDE SEQUENCE [LARGE SCALE GENOMIC DNA]</scope>
    <source>
        <strain evidence="2 3">NCTC10138</strain>
    </source>
</reference>